<name>A0ACB8E7V8_9SAUR</name>
<keyword evidence="2" id="KW-1185">Reference proteome</keyword>
<gene>
    <name evidence="1" type="ORF">K3G42_016390</name>
</gene>
<organism evidence="1 2">
    <name type="scientific">Sphaerodactylus townsendi</name>
    <dbReference type="NCBI Taxonomy" id="933632"/>
    <lineage>
        <taxon>Eukaryota</taxon>
        <taxon>Metazoa</taxon>
        <taxon>Chordata</taxon>
        <taxon>Craniata</taxon>
        <taxon>Vertebrata</taxon>
        <taxon>Euteleostomi</taxon>
        <taxon>Lepidosauria</taxon>
        <taxon>Squamata</taxon>
        <taxon>Bifurcata</taxon>
        <taxon>Gekkota</taxon>
        <taxon>Sphaerodactylidae</taxon>
        <taxon>Sphaerodactylus</taxon>
    </lineage>
</organism>
<comment type="caution">
    <text evidence="1">The sequence shown here is derived from an EMBL/GenBank/DDBJ whole genome shotgun (WGS) entry which is preliminary data.</text>
</comment>
<dbReference type="Proteomes" id="UP000827872">
    <property type="component" value="Linkage Group LG10"/>
</dbReference>
<reference evidence="1" key="1">
    <citation type="submission" date="2021-08" db="EMBL/GenBank/DDBJ databases">
        <title>The first chromosome-level gecko genome reveals the dynamic sex chromosomes of Neotropical dwarf geckos (Sphaerodactylidae: Sphaerodactylus).</title>
        <authorList>
            <person name="Pinto B.J."/>
            <person name="Keating S.E."/>
            <person name="Gamble T."/>
        </authorList>
    </citation>
    <scope>NUCLEOTIDE SEQUENCE</scope>
    <source>
        <strain evidence="1">TG3544</strain>
    </source>
</reference>
<evidence type="ECO:0000313" key="1">
    <source>
        <dbReference type="EMBL" id="KAH7988405.1"/>
    </source>
</evidence>
<evidence type="ECO:0000313" key="2">
    <source>
        <dbReference type="Proteomes" id="UP000827872"/>
    </source>
</evidence>
<protein>
    <submittedName>
        <fullName evidence="1">Uncharacterized protein</fullName>
    </submittedName>
</protein>
<accession>A0ACB8E7V8</accession>
<dbReference type="EMBL" id="CM037623">
    <property type="protein sequence ID" value="KAH7988405.1"/>
    <property type="molecule type" value="Genomic_DNA"/>
</dbReference>
<proteinExistence type="predicted"/>
<sequence length="109" mass="12541">MSRIRAGKIQPPPSSLVHYSDVIPNVDFSHTRAILVLPRHPPIMHCEYINILSFSMETTVCCYIPTGKLFLLPLVCNFNLERKQIQLFGVQIRKAYLGVAFIQKFLHKM</sequence>